<organism evidence="15 16">
    <name type="scientific">Victivallis vadensis</name>
    <dbReference type="NCBI Taxonomy" id="172901"/>
    <lineage>
        <taxon>Bacteria</taxon>
        <taxon>Pseudomonadati</taxon>
        <taxon>Lentisphaerota</taxon>
        <taxon>Lentisphaeria</taxon>
        <taxon>Victivallales</taxon>
        <taxon>Victivallaceae</taxon>
        <taxon>Victivallis</taxon>
    </lineage>
</organism>
<dbReference type="PRINTS" id="PR00067">
    <property type="entry name" value="CATALASE"/>
</dbReference>
<evidence type="ECO:0000313" key="15">
    <source>
        <dbReference type="EMBL" id="NMD88154.1"/>
    </source>
</evidence>
<dbReference type="GO" id="GO:0042542">
    <property type="term" value="P:response to hydrogen peroxide"/>
    <property type="evidence" value="ECO:0007669"/>
    <property type="project" value="TreeGrafter"/>
</dbReference>
<dbReference type="PROSITE" id="PS00438">
    <property type="entry name" value="CATALASE_2"/>
    <property type="match status" value="1"/>
</dbReference>
<keyword evidence="9 13" id="KW-0376">Hydrogen peroxide</keyword>
<evidence type="ECO:0000256" key="2">
    <source>
        <dbReference type="ARBA" id="ARBA00005329"/>
    </source>
</evidence>
<comment type="caution">
    <text evidence="15">The sequence shown here is derived from an EMBL/GenBank/DDBJ whole genome shotgun (WGS) entry which is preliminary data.</text>
</comment>
<protein>
    <recommendedName>
        <fullName evidence="3 13">Catalase</fullName>
        <ecNumber evidence="3 13">1.11.1.6</ecNumber>
    </recommendedName>
</protein>
<dbReference type="SUPFAM" id="SSF56634">
    <property type="entry name" value="Heme-dependent catalase-like"/>
    <property type="match status" value="1"/>
</dbReference>
<dbReference type="GO" id="GO:0004096">
    <property type="term" value="F:catalase activity"/>
    <property type="evidence" value="ECO:0007669"/>
    <property type="project" value="UniProtKB-EC"/>
</dbReference>
<proteinExistence type="inferred from homology"/>
<evidence type="ECO:0000256" key="10">
    <source>
        <dbReference type="ARBA" id="ARBA00049254"/>
    </source>
</evidence>
<comment type="cofactor">
    <cofactor evidence="1 12">
        <name>heme</name>
        <dbReference type="ChEBI" id="CHEBI:30413"/>
    </cofactor>
</comment>
<feature type="binding site" description="axial binding residue" evidence="12">
    <location>
        <position position="339"/>
    </location>
    <ligand>
        <name>heme</name>
        <dbReference type="ChEBI" id="CHEBI:30413"/>
    </ligand>
    <ligandPart>
        <name>Fe</name>
        <dbReference type="ChEBI" id="CHEBI:18248"/>
    </ligandPart>
</feature>
<keyword evidence="5 12" id="KW-0349">Heme</keyword>
<evidence type="ECO:0000256" key="12">
    <source>
        <dbReference type="PIRSR" id="PIRSR038928-2"/>
    </source>
</evidence>
<dbReference type="FunFam" id="2.40.180.10:FF:000001">
    <property type="entry name" value="Catalase"/>
    <property type="match status" value="1"/>
</dbReference>
<evidence type="ECO:0000256" key="9">
    <source>
        <dbReference type="ARBA" id="ARBA00023324"/>
    </source>
</evidence>
<dbReference type="InterPro" id="IPR010582">
    <property type="entry name" value="Catalase_immune_responsive"/>
</dbReference>
<evidence type="ECO:0000313" key="16">
    <source>
        <dbReference type="Proteomes" id="UP000576225"/>
    </source>
</evidence>
<dbReference type="InterPro" id="IPR002226">
    <property type="entry name" value="Catalase_haem_BS"/>
</dbReference>
<dbReference type="PROSITE" id="PS00437">
    <property type="entry name" value="CATALASE_1"/>
    <property type="match status" value="1"/>
</dbReference>
<feature type="active site" evidence="11">
    <location>
        <position position="129"/>
    </location>
</feature>
<evidence type="ECO:0000256" key="8">
    <source>
        <dbReference type="ARBA" id="ARBA00023004"/>
    </source>
</evidence>
<sequence>MEKKVLTTASGIPVDNDQASISTGMRENGYVLMQDQHTVEKLAHFVRERIPERVVHAKGAGAAGYFEVTDDLTKYTCAKLFGKVGKKTELRVRFSTVGGERGSADSARDPRGFAVKFYTEDGIYDIVGNNTPVFFIRDAIKFPDFIHTQKRNPGSNLKDADMFWDFLSLTPESLHQVTILFSDRGTPKNYRENDGFGSHTFMWYNEKKEYVWVKYHFKADLGFHTLNAREAEELAGTDPDHATRDLHDAIARGDYPSWTLYVQIMTPEQAKRYKFNPFDVTQVWYHSDFPLIRLGKMVLNRNPENYFAEVEQIGFSPSNFVPGIGPSPDKLLQGRLFSYADAQRYRIGTNFQQLPVNAPHCPVHDYQRDGHSQLKSEGAPNYWPNSAGGPSPEPSFAPPEIDLHAVIARHDIDTEELDFVQPGELYRRVLDDGAKHNLISNIVGHLGNAKQNIQYRQTALFYKADAEYGIRVAEGLKLDVERVKHLASLSQKERAEATR</sequence>
<dbReference type="InterPro" id="IPR020835">
    <property type="entry name" value="Catalase_sf"/>
</dbReference>
<dbReference type="GO" id="GO:0005737">
    <property type="term" value="C:cytoplasm"/>
    <property type="evidence" value="ECO:0007669"/>
    <property type="project" value="TreeGrafter"/>
</dbReference>
<keyword evidence="6 12" id="KW-0479">Metal-binding</keyword>
<dbReference type="InterPro" id="IPR024708">
    <property type="entry name" value="Catalase_AS"/>
</dbReference>
<keyword evidence="4 13" id="KW-0575">Peroxidase</keyword>
<keyword evidence="7 13" id="KW-0560">Oxidoreductase</keyword>
<evidence type="ECO:0000256" key="11">
    <source>
        <dbReference type="PIRSR" id="PIRSR038928-1"/>
    </source>
</evidence>
<accession>A0A848AWR8</accession>
<evidence type="ECO:0000256" key="7">
    <source>
        <dbReference type="ARBA" id="ARBA00023002"/>
    </source>
</evidence>
<dbReference type="GO" id="GO:0020037">
    <property type="term" value="F:heme binding"/>
    <property type="evidence" value="ECO:0007669"/>
    <property type="project" value="InterPro"/>
</dbReference>
<evidence type="ECO:0000256" key="1">
    <source>
        <dbReference type="ARBA" id="ARBA00001971"/>
    </source>
</evidence>
<dbReference type="SMART" id="SM01060">
    <property type="entry name" value="Catalase"/>
    <property type="match status" value="1"/>
</dbReference>
<comment type="similarity">
    <text evidence="2 13">Belongs to the catalase family.</text>
</comment>
<dbReference type="PANTHER" id="PTHR11465">
    <property type="entry name" value="CATALASE"/>
    <property type="match status" value="1"/>
</dbReference>
<evidence type="ECO:0000256" key="3">
    <source>
        <dbReference type="ARBA" id="ARBA00012314"/>
    </source>
</evidence>
<dbReference type="CDD" id="cd08156">
    <property type="entry name" value="catalase_clade_3"/>
    <property type="match status" value="1"/>
</dbReference>
<dbReference type="PROSITE" id="PS51402">
    <property type="entry name" value="CATALASE_3"/>
    <property type="match status" value="1"/>
</dbReference>
<dbReference type="PANTHER" id="PTHR11465:SF9">
    <property type="entry name" value="CATALASE"/>
    <property type="match status" value="1"/>
</dbReference>
<dbReference type="GO" id="GO:0046872">
    <property type="term" value="F:metal ion binding"/>
    <property type="evidence" value="ECO:0007669"/>
    <property type="project" value="UniProtKB-KW"/>
</dbReference>
<dbReference type="GO" id="GO:0042744">
    <property type="term" value="P:hydrogen peroxide catabolic process"/>
    <property type="evidence" value="ECO:0007669"/>
    <property type="project" value="UniProtKB-KW"/>
</dbReference>
<evidence type="ECO:0000256" key="13">
    <source>
        <dbReference type="RuleBase" id="RU000498"/>
    </source>
</evidence>
<dbReference type="Gene3D" id="2.40.180.10">
    <property type="entry name" value="Catalase core domain"/>
    <property type="match status" value="1"/>
</dbReference>
<gene>
    <name evidence="15" type="ORF">HF882_16325</name>
</gene>
<comment type="catalytic activity">
    <reaction evidence="10 13">
        <text>2 H2O2 = O2 + 2 H2O</text>
        <dbReference type="Rhea" id="RHEA:20309"/>
        <dbReference type="ChEBI" id="CHEBI:15377"/>
        <dbReference type="ChEBI" id="CHEBI:15379"/>
        <dbReference type="ChEBI" id="CHEBI:16240"/>
        <dbReference type="EC" id="1.11.1.6"/>
    </reaction>
</comment>
<dbReference type="InterPro" id="IPR024711">
    <property type="entry name" value="Catalase_clade1/3"/>
</dbReference>
<dbReference type="Proteomes" id="UP000576225">
    <property type="component" value="Unassembled WGS sequence"/>
</dbReference>
<dbReference type="InterPro" id="IPR011614">
    <property type="entry name" value="Catalase_core"/>
</dbReference>
<dbReference type="EMBL" id="JABAEW010000038">
    <property type="protein sequence ID" value="NMD88154.1"/>
    <property type="molecule type" value="Genomic_DNA"/>
</dbReference>
<dbReference type="RefSeq" id="WP_168963364.1">
    <property type="nucleotide sequence ID" value="NZ_JABAEW010000038.1"/>
</dbReference>
<feature type="domain" description="Catalase core" evidence="14">
    <location>
        <begin position="7"/>
        <end position="391"/>
    </location>
</feature>
<name>A0A848AWR8_9BACT</name>
<dbReference type="InterPro" id="IPR040333">
    <property type="entry name" value="Catalase_3"/>
</dbReference>
<dbReference type="AlphaFoldDB" id="A0A848AWR8"/>
<dbReference type="Pfam" id="PF06628">
    <property type="entry name" value="Catalase-rel"/>
    <property type="match status" value="1"/>
</dbReference>
<dbReference type="PIRSF" id="PIRSF038928">
    <property type="entry name" value="Catalase_clade1-3"/>
    <property type="match status" value="1"/>
</dbReference>
<keyword evidence="8 12" id="KW-0408">Iron</keyword>
<evidence type="ECO:0000256" key="5">
    <source>
        <dbReference type="ARBA" id="ARBA00022617"/>
    </source>
</evidence>
<evidence type="ECO:0000256" key="4">
    <source>
        <dbReference type="ARBA" id="ARBA00022559"/>
    </source>
</evidence>
<dbReference type="InterPro" id="IPR018028">
    <property type="entry name" value="Catalase"/>
</dbReference>
<feature type="active site" evidence="11">
    <location>
        <position position="56"/>
    </location>
</feature>
<reference evidence="15 16" key="1">
    <citation type="submission" date="2020-04" db="EMBL/GenBank/DDBJ databases">
        <authorList>
            <person name="Hitch T.C.A."/>
            <person name="Wylensek D."/>
            <person name="Clavel T."/>
        </authorList>
    </citation>
    <scope>NUCLEOTIDE SEQUENCE [LARGE SCALE GENOMIC DNA]</scope>
    <source>
        <strain evidence="15 16">COR2-253-APC-1A</strain>
    </source>
</reference>
<evidence type="ECO:0000256" key="6">
    <source>
        <dbReference type="ARBA" id="ARBA00022723"/>
    </source>
</evidence>
<dbReference type="EC" id="1.11.1.6" evidence="3 13"/>
<evidence type="ECO:0000259" key="14">
    <source>
        <dbReference type="SMART" id="SM01060"/>
    </source>
</evidence>
<dbReference type="Pfam" id="PF00199">
    <property type="entry name" value="Catalase"/>
    <property type="match status" value="1"/>
</dbReference>